<protein>
    <submittedName>
        <fullName evidence="1">Uncharacterized protein</fullName>
    </submittedName>
</protein>
<dbReference type="Proteomes" id="UP000575083">
    <property type="component" value="Unassembled WGS sequence"/>
</dbReference>
<comment type="caution">
    <text evidence="1">The sequence shown here is derived from an EMBL/GenBank/DDBJ whole genome shotgun (WGS) entry which is preliminary data.</text>
</comment>
<dbReference type="RefSeq" id="WP_184864808.1">
    <property type="nucleotide sequence ID" value="NZ_JACHLK010000021.1"/>
</dbReference>
<name>A0A7X0PKG9_9BURK</name>
<organism evidence="1 2">
    <name type="scientific">Acidovorax soli</name>
    <dbReference type="NCBI Taxonomy" id="592050"/>
    <lineage>
        <taxon>Bacteria</taxon>
        <taxon>Pseudomonadati</taxon>
        <taxon>Pseudomonadota</taxon>
        <taxon>Betaproteobacteria</taxon>
        <taxon>Burkholderiales</taxon>
        <taxon>Comamonadaceae</taxon>
        <taxon>Acidovorax</taxon>
    </lineage>
</organism>
<gene>
    <name evidence="1" type="ORF">HNP48_006327</name>
</gene>
<keyword evidence="2" id="KW-1185">Reference proteome</keyword>
<dbReference type="EMBL" id="JACHLK010000021">
    <property type="protein sequence ID" value="MBB6563603.1"/>
    <property type="molecule type" value="Genomic_DNA"/>
</dbReference>
<proteinExistence type="predicted"/>
<accession>A0A7X0PKG9</accession>
<reference evidence="1 2" key="1">
    <citation type="submission" date="2020-08" db="EMBL/GenBank/DDBJ databases">
        <title>Functional genomics of gut bacteria from endangered species of beetles.</title>
        <authorList>
            <person name="Carlos-Shanley C."/>
        </authorList>
    </citation>
    <scope>NUCLEOTIDE SEQUENCE [LARGE SCALE GENOMIC DNA]</scope>
    <source>
        <strain evidence="1 2">S00198</strain>
    </source>
</reference>
<dbReference type="AlphaFoldDB" id="A0A7X0PKG9"/>
<evidence type="ECO:0000313" key="2">
    <source>
        <dbReference type="Proteomes" id="UP000575083"/>
    </source>
</evidence>
<evidence type="ECO:0000313" key="1">
    <source>
        <dbReference type="EMBL" id="MBB6563603.1"/>
    </source>
</evidence>
<sequence>MNDDTPYDPNTGYLPYKNPDFNLAICAPPQSFTPFAVSALRPHNDAALVMDWAERALPQIFPAGQRVMADHPVNFRYRVYPGGHALGVNDHGTPHLMYMGPDTNGQLRDLGRLAPWAREARK</sequence>